<dbReference type="PROSITE" id="PS51257">
    <property type="entry name" value="PROKAR_LIPOPROTEIN"/>
    <property type="match status" value="1"/>
</dbReference>
<dbReference type="GO" id="GO:0006508">
    <property type="term" value="P:proteolysis"/>
    <property type="evidence" value="ECO:0007669"/>
    <property type="project" value="UniProtKB-KW"/>
</dbReference>
<dbReference type="Proteomes" id="UP000006457">
    <property type="component" value="Unassembled WGS sequence"/>
</dbReference>
<evidence type="ECO:0000256" key="2">
    <source>
        <dbReference type="ARBA" id="ARBA00007261"/>
    </source>
</evidence>
<evidence type="ECO:0000313" key="11">
    <source>
        <dbReference type="EMBL" id="EIJ69410.1"/>
    </source>
</evidence>
<dbReference type="Gene3D" id="3.30.830.10">
    <property type="entry name" value="Metalloenzyme, LuxS/M16 peptidase-like"/>
    <property type="match status" value="4"/>
</dbReference>
<dbReference type="PANTHER" id="PTHR43690:SF17">
    <property type="entry name" value="PROTEIN YHJJ"/>
    <property type="match status" value="1"/>
</dbReference>
<evidence type="ECO:0000256" key="8">
    <source>
        <dbReference type="RuleBase" id="RU004447"/>
    </source>
</evidence>
<dbReference type="PROSITE" id="PS00143">
    <property type="entry name" value="INSULINASE"/>
    <property type="match status" value="1"/>
</dbReference>
<dbReference type="Pfam" id="PF00675">
    <property type="entry name" value="Peptidase_M16"/>
    <property type="match status" value="1"/>
</dbReference>
<feature type="domain" description="Peptidase M16 C-terminal" evidence="10">
    <location>
        <begin position="690"/>
        <end position="860"/>
    </location>
</feature>
<dbReference type="GO" id="GO:0004222">
    <property type="term" value="F:metalloendopeptidase activity"/>
    <property type="evidence" value="ECO:0007669"/>
    <property type="project" value="InterPro"/>
</dbReference>
<evidence type="ECO:0000256" key="3">
    <source>
        <dbReference type="ARBA" id="ARBA00022670"/>
    </source>
</evidence>
<gene>
    <name evidence="11" type="ORF">HMPREF1052_0879</name>
</gene>
<dbReference type="PATRIC" id="fig|1095749.3.peg.1078"/>
<dbReference type="PANTHER" id="PTHR43690">
    <property type="entry name" value="NARDILYSIN"/>
    <property type="match status" value="1"/>
</dbReference>
<evidence type="ECO:0000256" key="7">
    <source>
        <dbReference type="ARBA" id="ARBA00023049"/>
    </source>
</evidence>
<evidence type="ECO:0000256" key="4">
    <source>
        <dbReference type="ARBA" id="ARBA00022723"/>
    </source>
</evidence>
<dbReference type="SUPFAM" id="SSF63411">
    <property type="entry name" value="LuxS/MPP-like metallohydrolase"/>
    <property type="match status" value="3"/>
</dbReference>
<comment type="cofactor">
    <cofactor evidence="1">
        <name>Zn(2+)</name>
        <dbReference type="ChEBI" id="CHEBI:29105"/>
    </cofactor>
</comment>
<keyword evidence="3" id="KW-0645">Protease</keyword>
<dbReference type="InterPro" id="IPR007863">
    <property type="entry name" value="Peptidase_M16_C"/>
</dbReference>
<dbReference type="Pfam" id="PF05193">
    <property type="entry name" value="Peptidase_M16_C"/>
    <property type="match status" value="2"/>
</dbReference>
<keyword evidence="6" id="KW-0862">Zinc</keyword>
<organism evidence="11 12">
    <name type="scientific">Pasteurella bettyae CCUG 2042</name>
    <dbReference type="NCBI Taxonomy" id="1095749"/>
    <lineage>
        <taxon>Bacteria</taxon>
        <taxon>Pseudomonadati</taxon>
        <taxon>Pseudomonadota</taxon>
        <taxon>Gammaproteobacteria</taxon>
        <taxon>Pasteurellales</taxon>
        <taxon>Pasteurellaceae</taxon>
        <taxon>Pasteurella</taxon>
    </lineage>
</organism>
<feature type="domain" description="Peptidase M16 N-terminal" evidence="9">
    <location>
        <begin position="53"/>
        <end position="174"/>
    </location>
</feature>
<comment type="similarity">
    <text evidence="2 8">Belongs to the peptidase M16 family.</text>
</comment>
<comment type="caution">
    <text evidence="11">The sequence shown here is derived from an EMBL/GenBank/DDBJ whole genome shotgun (WGS) entry which is preliminary data.</text>
</comment>
<protein>
    <submittedName>
        <fullName evidence="11">Peptidase, M16 family</fullName>
        <ecNumber evidence="11">3.4.24.-</ecNumber>
    </submittedName>
</protein>
<keyword evidence="12" id="KW-1185">Reference proteome</keyword>
<evidence type="ECO:0000256" key="5">
    <source>
        <dbReference type="ARBA" id="ARBA00022801"/>
    </source>
</evidence>
<sequence>MFTLRFRIFLNRTALLILLPFLISCHTTKQENNLLPFDPMIQHGQLHNGLNYFIVPNNEPAKRAYIRLVVNAGSMNEDDDQKGIAHLVEHMAFNGSKKFPENQIINALEQLGMKFARDINAFTDFENTVYTLNLDKTDNQSLSLAFDVVNEWMNNLTILPQDVDNERGIVEEEWRRRLSPMLRLGDKKSAIEMVGSRYVLRDPIGDMNIIRNISSQRVKDFYSKWYRPDNMSLIIVGDINASQVLNLISSKLDEKPTKVRSALEKINYNIPLVNHWRVATVSESGIMIPSIELSFFEEAKEKNTLTEYKQDLMHQIIVKLINLRLQTWEANHSENIDSANFYRSHLGKETIQNIFLIQPLKTDYLTTVKSLFMFIAQIQQQGFSETEVKTEIARLLQLNEKQKSIKSGSLKIADDLIPIAANKQIPVGMQDRYRLNKQFLNQFSLTEINQEVRRIIQIPAKLLMITQPYPDKKLPFNEKNIEQLWSENLSQPQSLWQQQQLHVEMPELAAQIGQLYKTKYWQQGDITEYKLGNGNKLIYHYSDKTPNQVYLKTVTSGGLRSVPSSDYHLLRTAVTLVDDTGVGNLPLANVNELFNQNPIAFATIIDDNKQGFTLVGKSYQLEDLLKLFQLKLQQSPVSQQALSKYRHETRDYFKELDQETRFMQAVSRLRYPTTPTVYDSNERQLLSFSEAQLSEIYQSQILAKTDFTYFIIGDIKQDKVEELVKKYLSNLPVKHKSAVNYQVKSEIPKHTFVMHNLNEPRADVEIYLTTDHQWSPEQQYQLDLLGDILQEKLRLVLREKESGIYSVNSWFSQAKEMPQLEGKIEFSCAPERADYLIKQTHHVLDEIMAKGIDPDLLQKKIDEKRTQIKYQFDSLVSIVSIIEESYWNTGSPEAIYLYQDLSNIASKANMDKLAKQALAPKARFVSILKP</sequence>
<evidence type="ECO:0000259" key="9">
    <source>
        <dbReference type="Pfam" id="PF00675"/>
    </source>
</evidence>
<reference evidence="11 12" key="1">
    <citation type="submission" date="2012-03" db="EMBL/GenBank/DDBJ databases">
        <authorList>
            <person name="Harkins D.M."/>
            <person name="Madupu R."/>
            <person name="Durkin A.S."/>
            <person name="Torralba M."/>
            <person name="Methe B."/>
            <person name="Sutton G.G."/>
            <person name="Nelson K.E."/>
        </authorList>
    </citation>
    <scope>NUCLEOTIDE SEQUENCE [LARGE SCALE GENOMIC DNA]</scope>
    <source>
        <strain evidence="11 12">CCUG 2042</strain>
    </source>
</reference>
<evidence type="ECO:0000259" key="10">
    <source>
        <dbReference type="Pfam" id="PF05193"/>
    </source>
</evidence>
<name>I3DCG7_9PAST</name>
<dbReference type="InterPro" id="IPR011249">
    <property type="entry name" value="Metalloenz_LuxS/M16"/>
</dbReference>
<dbReference type="GO" id="GO:0046872">
    <property type="term" value="F:metal ion binding"/>
    <property type="evidence" value="ECO:0007669"/>
    <property type="project" value="UniProtKB-KW"/>
</dbReference>
<proteinExistence type="inferred from homology"/>
<keyword evidence="5 11" id="KW-0378">Hydrolase</keyword>
<evidence type="ECO:0000313" key="12">
    <source>
        <dbReference type="Proteomes" id="UP000006457"/>
    </source>
</evidence>
<dbReference type="OrthoDB" id="9811314at2"/>
<dbReference type="eggNOG" id="COG0612">
    <property type="taxonomic scope" value="Bacteria"/>
</dbReference>
<keyword evidence="4" id="KW-0479">Metal-binding</keyword>
<dbReference type="InterPro" id="IPR011765">
    <property type="entry name" value="Pept_M16_N"/>
</dbReference>
<evidence type="ECO:0000256" key="1">
    <source>
        <dbReference type="ARBA" id="ARBA00001947"/>
    </source>
</evidence>
<dbReference type="InterPro" id="IPR001431">
    <property type="entry name" value="Pept_M16_Zn_BS"/>
</dbReference>
<dbReference type="RefSeq" id="WP_005760537.1">
    <property type="nucleotide sequence ID" value="NZ_AJSX01000030.1"/>
</dbReference>
<evidence type="ECO:0000256" key="6">
    <source>
        <dbReference type="ARBA" id="ARBA00022833"/>
    </source>
</evidence>
<keyword evidence="7" id="KW-0482">Metalloprotease</keyword>
<dbReference type="AlphaFoldDB" id="I3DCG7"/>
<dbReference type="EC" id="3.4.24.-" evidence="11"/>
<dbReference type="InterPro" id="IPR050626">
    <property type="entry name" value="Peptidase_M16"/>
</dbReference>
<dbReference type="EMBL" id="AJSX01000030">
    <property type="protein sequence ID" value="EIJ69410.1"/>
    <property type="molecule type" value="Genomic_DNA"/>
</dbReference>
<feature type="domain" description="Peptidase M16 C-terminal" evidence="10">
    <location>
        <begin position="212"/>
        <end position="394"/>
    </location>
</feature>
<accession>I3DCG7</accession>